<dbReference type="Proteomes" id="UP001186974">
    <property type="component" value="Unassembled WGS sequence"/>
</dbReference>
<dbReference type="EMBL" id="JAWDJW010004983">
    <property type="protein sequence ID" value="KAK3070315.1"/>
    <property type="molecule type" value="Genomic_DNA"/>
</dbReference>
<reference evidence="1" key="1">
    <citation type="submission" date="2024-09" db="EMBL/GenBank/DDBJ databases">
        <title>Black Yeasts Isolated from many extreme environments.</title>
        <authorList>
            <person name="Coleine C."/>
            <person name="Stajich J.E."/>
            <person name="Selbmann L."/>
        </authorList>
    </citation>
    <scope>NUCLEOTIDE SEQUENCE</scope>
    <source>
        <strain evidence="1">CCFEE 5737</strain>
    </source>
</reference>
<evidence type="ECO:0000313" key="1">
    <source>
        <dbReference type="EMBL" id="KAK3070315.1"/>
    </source>
</evidence>
<proteinExistence type="predicted"/>
<accession>A0ACC3DG49</accession>
<sequence>MSSPLTVLQPGLALVGWTFVMQAWMHATRLPAMSKYKVNVRPNMTKEDMNVIPPSIRWKGDNYNHLHEQPTLFYAVIGALAITSLNNKQGATLGNADLDMGLEVGLAWTYVGLRVVHSLVQSTANPIMVRFGIFLLSSASLLGMTARAMSYVF</sequence>
<protein>
    <submittedName>
        <fullName evidence="1">Uncharacterized protein</fullName>
    </submittedName>
</protein>
<keyword evidence="2" id="KW-1185">Reference proteome</keyword>
<gene>
    <name evidence="1" type="ORF">LTS18_015138</name>
</gene>
<comment type="caution">
    <text evidence="1">The sequence shown here is derived from an EMBL/GenBank/DDBJ whole genome shotgun (WGS) entry which is preliminary data.</text>
</comment>
<organism evidence="1 2">
    <name type="scientific">Coniosporium uncinatum</name>
    <dbReference type="NCBI Taxonomy" id="93489"/>
    <lineage>
        <taxon>Eukaryota</taxon>
        <taxon>Fungi</taxon>
        <taxon>Dikarya</taxon>
        <taxon>Ascomycota</taxon>
        <taxon>Pezizomycotina</taxon>
        <taxon>Dothideomycetes</taxon>
        <taxon>Dothideomycetes incertae sedis</taxon>
        <taxon>Coniosporium</taxon>
    </lineage>
</organism>
<name>A0ACC3DG49_9PEZI</name>
<evidence type="ECO:0000313" key="2">
    <source>
        <dbReference type="Proteomes" id="UP001186974"/>
    </source>
</evidence>